<dbReference type="AlphaFoldDB" id="A0AAI8KCM1"/>
<evidence type="ECO:0000313" key="1">
    <source>
        <dbReference type="EMBL" id="AXO90439.1"/>
    </source>
</evidence>
<organism evidence="1 2">
    <name type="scientific">Pseudomonas parafulva</name>
    <dbReference type="NCBI Taxonomy" id="157782"/>
    <lineage>
        <taxon>Bacteria</taxon>
        <taxon>Pseudomonadati</taxon>
        <taxon>Pseudomonadota</taxon>
        <taxon>Gammaproteobacteria</taxon>
        <taxon>Pseudomonadales</taxon>
        <taxon>Pseudomonadaceae</taxon>
        <taxon>Pseudomonas</taxon>
    </lineage>
</organism>
<sequence length="84" mass="9086">MAYLLADESAAHTMLLLLTPLGHVDSILGGALHVRSKLETCICAGLPPSCGCSIMAASRPLGKTDILRPQRRRSRPCTVFRYCC</sequence>
<protein>
    <submittedName>
        <fullName evidence="1">Uncharacterized protein</fullName>
    </submittedName>
</protein>
<name>A0AAI8KCM1_9PSED</name>
<accession>A0AAI8KCM1</accession>
<reference evidence="1 2" key="1">
    <citation type="submission" date="2018-08" db="EMBL/GenBank/DDBJ databases">
        <authorList>
            <person name="Lee Y."/>
            <person name="Kakembo D."/>
        </authorList>
    </citation>
    <scope>NUCLEOTIDE SEQUENCE [LARGE SCALE GENOMIC DNA]</scope>
    <source>
        <strain evidence="1 2">JBCS1880</strain>
    </source>
</reference>
<gene>
    <name evidence="1" type="ORF">DZC75_21450</name>
</gene>
<evidence type="ECO:0000313" key="2">
    <source>
        <dbReference type="Proteomes" id="UP000258127"/>
    </source>
</evidence>
<keyword evidence="2" id="KW-1185">Reference proteome</keyword>
<dbReference type="EMBL" id="CP031641">
    <property type="protein sequence ID" value="AXO90439.1"/>
    <property type="molecule type" value="Genomic_DNA"/>
</dbReference>
<dbReference type="Proteomes" id="UP000258127">
    <property type="component" value="Chromosome"/>
</dbReference>
<proteinExistence type="predicted"/>